<dbReference type="GO" id="GO:0005886">
    <property type="term" value="C:plasma membrane"/>
    <property type="evidence" value="ECO:0007669"/>
    <property type="project" value="UniProtKB-SubCell"/>
</dbReference>
<evidence type="ECO:0000259" key="7">
    <source>
        <dbReference type="Pfam" id="PF09335"/>
    </source>
</evidence>
<feature type="transmembrane region" description="Helical" evidence="6">
    <location>
        <begin position="203"/>
        <end position="222"/>
    </location>
</feature>
<organism evidence="8 9">
    <name type="scientific">Ignavigranum ruoffiae</name>
    <dbReference type="NCBI Taxonomy" id="89093"/>
    <lineage>
        <taxon>Bacteria</taxon>
        <taxon>Bacillati</taxon>
        <taxon>Bacillota</taxon>
        <taxon>Bacilli</taxon>
        <taxon>Lactobacillales</taxon>
        <taxon>Aerococcaceae</taxon>
        <taxon>Ignavigranum</taxon>
    </lineage>
</organism>
<dbReference type="InterPro" id="IPR015414">
    <property type="entry name" value="TMEM64"/>
</dbReference>
<keyword evidence="9" id="KW-1185">Reference proteome</keyword>
<comment type="similarity">
    <text evidence="6">Belongs to the TVP38/TMEM64 family.</text>
</comment>
<gene>
    <name evidence="8" type="ORF">SAMN04488558_101228</name>
</gene>
<evidence type="ECO:0000256" key="1">
    <source>
        <dbReference type="ARBA" id="ARBA00004651"/>
    </source>
</evidence>
<dbReference type="PANTHER" id="PTHR12677">
    <property type="entry name" value="GOLGI APPARATUS MEMBRANE PROTEIN TVP38-RELATED"/>
    <property type="match status" value="1"/>
</dbReference>
<keyword evidence="3 6" id="KW-0812">Transmembrane</keyword>
<proteinExistence type="inferred from homology"/>
<evidence type="ECO:0000256" key="4">
    <source>
        <dbReference type="ARBA" id="ARBA00022989"/>
    </source>
</evidence>
<evidence type="ECO:0000256" key="5">
    <source>
        <dbReference type="ARBA" id="ARBA00023136"/>
    </source>
</evidence>
<dbReference type="STRING" id="89093.SAMN04488558_101228"/>
<evidence type="ECO:0000313" key="8">
    <source>
        <dbReference type="EMBL" id="SEP62667.1"/>
    </source>
</evidence>
<dbReference type="Proteomes" id="UP000198833">
    <property type="component" value="Unassembled WGS sequence"/>
</dbReference>
<name>A0A1H8ZEQ5_9LACT</name>
<dbReference type="Pfam" id="PF09335">
    <property type="entry name" value="VTT_dom"/>
    <property type="match status" value="1"/>
</dbReference>
<dbReference type="InterPro" id="IPR032816">
    <property type="entry name" value="VTT_dom"/>
</dbReference>
<dbReference type="EMBL" id="FOEN01000001">
    <property type="protein sequence ID" value="SEP62667.1"/>
    <property type="molecule type" value="Genomic_DNA"/>
</dbReference>
<feature type="domain" description="VTT" evidence="7">
    <location>
        <begin position="99"/>
        <end position="207"/>
    </location>
</feature>
<keyword evidence="2 6" id="KW-1003">Cell membrane</keyword>
<evidence type="ECO:0000256" key="2">
    <source>
        <dbReference type="ARBA" id="ARBA00022475"/>
    </source>
</evidence>
<dbReference type="AlphaFoldDB" id="A0A1H8ZEQ5"/>
<feature type="transmembrane region" description="Helical" evidence="6">
    <location>
        <begin position="159"/>
        <end position="183"/>
    </location>
</feature>
<evidence type="ECO:0000256" key="3">
    <source>
        <dbReference type="ARBA" id="ARBA00022692"/>
    </source>
</evidence>
<feature type="transmembrane region" description="Helical" evidence="6">
    <location>
        <begin position="34"/>
        <end position="54"/>
    </location>
</feature>
<comment type="subcellular location">
    <subcellularLocation>
        <location evidence="1 6">Cell membrane</location>
        <topology evidence="1 6">Multi-pass membrane protein</topology>
    </subcellularLocation>
</comment>
<keyword evidence="4 6" id="KW-1133">Transmembrane helix</keyword>
<evidence type="ECO:0000313" key="9">
    <source>
        <dbReference type="Proteomes" id="UP000198833"/>
    </source>
</evidence>
<dbReference type="OrthoDB" id="371137at2"/>
<protein>
    <recommendedName>
        <fullName evidence="6">TVP38/TMEM64 family membrane protein</fullName>
    </recommendedName>
</protein>
<keyword evidence="5 6" id="KW-0472">Membrane</keyword>
<reference evidence="8 9" key="1">
    <citation type="submission" date="2016-10" db="EMBL/GenBank/DDBJ databases">
        <authorList>
            <person name="de Groot N.N."/>
        </authorList>
    </citation>
    <scope>NUCLEOTIDE SEQUENCE [LARGE SCALE GENOMIC DNA]</scope>
    <source>
        <strain evidence="8 9">DSM 15695</strain>
    </source>
</reference>
<dbReference type="RefSeq" id="WP_092569922.1">
    <property type="nucleotide sequence ID" value="NZ_FOEN01000001.1"/>
</dbReference>
<feature type="transmembrane region" description="Helical" evidence="6">
    <location>
        <begin position="75"/>
        <end position="93"/>
    </location>
</feature>
<evidence type="ECO:0000256" key="6">
    <source>
        <dbReference type="RuleBase" id="RU366058"/>
    </source>
</evidence>
<sequence length="224" mass="25718">MMKEDTMQKQRCFAVNSQAQEEKYLKFFLRHKCMVKWIALAGLILTIGLFTYLIRHNLFNRPEVFERFLRQHKGWGPLVYFFLSFFNTVYPIIPGGLGNVVGYSVFGPFWGFTIAFGANLLGSTVLFLLARKFGKPILFAFFDKETINKYIEYLEKKSLGCFLAIVYVVPGLPDDLFSMLVGLSPMSLARFTQIQLIFKPLTTFLYMAGINNLFSIFSNLLGQS</sequence>
<dbReference type="PANTHER" id="PTHR12677:SF49">
    <property type="entry name" value="TVP38_TMEM64 FAMILY MEMBRANE PROTEIN"/>
    <property type="match status" value="1"/>
</dbReference>
<accession>A0A1H8ZEQ5</accession>
<feature type="transmembrane region" description="Helical" evidence="6">
    <location>
        <begin position="105"/>
        <end position="129"/>
    </location>
</feature>